<dbReference type="Pfam" id="PF14226">
    <property type="entry name" value="DIOX_N"/>
    <property type="match status" value="1"/>
</dbReference>
<proteinExistence type="inferred from homology"/>
<dbReference type="Proteomes" id="UP001218362">
    <property type="component" value="Chromosome"/>
</dbReference>
<dbReference type="KEGG" id="acob:P0Y56_13925"/>
<sequence length="358" mass="40191">MGGFAATKAMAELPRYDNNAWCRPEMPKHVLPLVDISLLQSDAFEDRLSVARDLDRACVEAGFLYIRGSQFDGALFRRLLDRAKLYFALDDATKMQAYIGLSENHSGYVPVGEEQFGVGTYDLKEAYDVNNDYPLAEGRRPLLGPNVWPEMAGFREDVLAYYQHIQAIGHQLFRAFALALGLEETYFDAFLQHPPSQLRLIHYPFDASVEDRPGIGAHTDYECFTLLFATAAGLQVVGKDGEWVDVPLLEGTMIMNIGDMMEIMSNGRYVATKHRVKKVPEERFSFPLFFSCDYDHVIAPIAPDEVPRYAPLKGGEHLHNQTAQTFAYLKRRVASGELVLEDPVPLDSFGLQQAGVRA</sequence>
<evidence type="ECO:0000256" key="4">
    <source>
        <dbReference type="ARBA" id="ARBA00023004"/>
    </source>
</evidence>
<evidence type="ECO:0000313" key="8">
    <source>
        <dbReference type="Proteomes" id="UP001218362"/>
    </source>
</evidence>
<dbReference type="AlphaFoldDB" id="A0AAJ6BM76"/>
<organism evidence="7 8">
    <name type="scientific">Candidatus Andeanibacterium colombiense</name>
    <dbReference type="NCBI Taxonomy" id="3121345"/>
    <lineage>
        <taxon>Bacteria</taxon>
        <taxon>Pseudomonadati</taxon>
        <taxon>Pseudomonadota</taxon>
        <taxon>Alphaproteobacteria</taxon>
        <taxon>Sphingomonadales</taxon>
        <taxon>Sphingomonadaceae</taxon>
        <taxon>Candidatus Andeanibacterium</taxon>
    </lineage>
</organism>
<accession>A0AAJ6BM76</accession>
<dbReference type="InterPro" id="IPR005123">
    <property type="entry name" value="Oxoglu/Fe-dep_dioxygenase_dom"/>
</dbReference>
<dbReference type="SUPFAM" id="SSF51197">
    <property type="entry name" value="Clavaminate synthase-like"/>
    <property type="match status" value="1"/>
</dbReference>
<dbReference type="InterPro" id="IPR027443">
    <property type="entry name" value="IPNS-like_sf"/>
</dbReference>
<dbReference type="InterPro" id="IPR044861">
    <property type="entry name" value="IPNS-like_FE2OG_OXY"/>
</dbReference>
<evidence type="ECO:0000313" key="7">
    <source>
        <dbReference type="EMBL" id="WEK46104.1"/>
    </source>
</evidence>
<dbReference type="InterPro" id="IPR026992">
    <property type="entry name" value="DIOX_N"/>
</dbReference>
<dbReference type="PANTHER" id="PTHR10209">
    <property type="entry name" value="OXIDOREDUCTASE, 2OG-FE II OXYGENASE FAMILY PROTEIN"/>
    <property type="match status" value="1"/>
</dbReference>
<evidence type="ECO:0000256" key="3">
    <source>
        <dbReference type="ARBA" id="ARBA00023002"/>
    </source>
</evidence>
<comment type="similarity">
    <text evidence="1 5">Belongs to the iron/ascorbate-dependent oxidoreductase family.</text>
</comment>
<dbReference type="PROSITE" id="PS51471">
    <property type="entry name" value="FE2OG_OXY"/>
    <property type="match status" value="1"/>
</dbReference>
<name>A0AAJ6BM76_9SPHN</name>
<dbReference type="PRINTS" id="PR00682">
    <property type="entry name" value="IPNSYNTHASE"/>
</dbReference>
<dbReference type="GO" id="GO:0016491">
    <property type="term" value="F:oxidoreductase activity"/>
    <property type="evidence" value="ECO:0007669"/>
    <property type="project" value="UniProtKB-KW"/>
</dbReference>
<reference evidence="7" key="1">
    <citation type="submission" date="2023-03" db="EMBL/GenBank/DDBJ databases">
        <title>Andean soil-derived lignocellulolytic bacterial consortium as a source of novel taxa and putative plastic-active enzymes.</title>
        <authorList>
            <person name="Diaz-Garcia L."/>
            <person name="Chuvochina M."/>
            <person name="Feuerriegel G."/>
            <person name="Bunk B."/>
            <person name="Sproer C."/>
            <person name="Streit W.R."/>
            <person name="Rodriguez L.M."/>
            <person name="Overmann J."/>
            <person name="Jimenez D.J."/>
        </authorList>
    </citation>
    <scope>NUCLEOTIDE SEQUENCE</scope>
    <source>
        <strain evidence="7">MAG 26</strain>
    </source>
</reference>
<keyword evidence="4 5" id="KW-0408">Iron</keyword>
<evidence type="ECO:0000256" key="5">
    <source>
        <dbReference type="RuleBase" id="RU003682"/>
    </source>
</evidence>
<dbReference type="GO" id="GO:0046872">
    <property type="term" value="F:metal ion binding"/>
    <property type="evidence" value="ECO:0007669"/>
    <property type="project" value="UniProtKB-KW"/>
</dbReference>
<dbReference type="Pfam" id="PF03171">
    <property type="entry name" value="2OG-FeII_Oxy"/>
    <property type="match status" value="1"/>
</dbReference>
<evidence type="ECO:0000256" key="1">
    <source>
        <dbReference type="ARBA" id="ARBA00008056"/>
    </source>
</evidence>
<gene>
    <name evidence="7" type="ORF">P0Y56_13925</name>
</gene>
<dbReference type="EMBL" id="CP119316">
    <property type="protein sequence ID" value="WEK46104.1"/>
    <property type="molecule type" value="Genomic_DNA"/>
</dbReference>
<keyword evidence="2 5" id="KW-0479">Metal-binding</keyword>
<dbReference type="Gene3D" id="2.60.120.330">
    <property type="entry name" value="B-lactam Antibiotic, Isopenicillin N Synthase, Chain"/>
    <property type="match status" value="1"/>
</dbReference>
<evidence type="ECO:0000259" key="6">
    <source>
        <dbReference type="PROSITE" id="PS51471"/>
    </source>
</evidence>
<protein>
    <submittedName>
        <fullName evidence="7">2-oxoglutarate and iron-dependent oxygenase domain-containing protein</fullName>
    </submittedName>
</protein>
<keyword evidence="3 5" id="KW-0560">Oxidoreductase</keyword>
<dbReference type="PANTHER" id="PTHR10209:SF881">
    <property type="entry name" value="FI07970P-RELATED"/>
    <property type="match status" value="1"/>
</dbReference>
<evidence type="ECO:0000256" key="2">
    <source>
        <dbReference type="ARBA" id="ARBA00022723"/>
    </source>
</evidence>
<feature type="domain" description="Fe2OG dioxygenase" evidence="6">
    <location>
        <begin position="194"/>
        <end position="292"/>
    </location>
</feature>